<dbReference type="EMBL" id="WGGD01000005">
    <property type="protein sequence ID" value="MUN29489.1"/>
    <property type="molecule type" value="Genomic_DNA"/>
</dbReference>
<protein>
    <submittedName>
        <fullName evidence="2">Sugar nucleotide-binding protein</fullName>
    </submittedName>
</protein>
<dbReference type="RefSeq" id="WP_338116986.1">
    <property type="nucleotide sequence ID" value="NZ_WGGD01000005.1"/>
</dbReference>
<dbReference type="InterPro" id="IPR036291">
    <property type="entry name" value="NAD(P)-bd_dom_sf"/>
</dbReference>
<dbReference type="AlphaFoldDB" id="A0A6A9QMW4"/>
<comment type="caution">
    <text evidence="2">The sequence shown here is derived from an EMBL/GenBank/DDBJ whole genome shotgun (WGS) entry which is preliminary data.</text>
</comment>
<gene>
    <name evidence="2" type="ORF">GC250_08570</name>
</gene>
<evidence type="ECO:0000313" key="2">
    <source>
        <dbReference type="EMBL" id="MUN29489.1"/>
    </source>
</evidence>
<dbReference type="Gene3D" id="3.40.50.720">
    <property type="entry name" value="NAD(P)-binding Rossmann-like Domain"/>
    <property type="match status" value="1"/>
</dbReference>
<accession>A0A6A9QMW4</accession>
<evidence type="ECO:0000313" key="3">
    <source>
        <dbReference type="Proteomes" id="UP000470772"/>
    </source>
</evidence>
<feature type="domain" description="RmlD-like substrate binding" evidence="1">
    <location>
        <begin position="33"/>
        <end position="216"/>
    </location>
</feature>
<dbReference type="InterPro" id="IPR029903">
    <property type="entry name" value="RmlD-like-bd"/>
</dbReference>
<dbReference type="Pfam" id="PF04321">
    <property type="entry name" value="RmlD_sub_bind"/>
    <property type="match status" value="1"/>
</dbReference>
<keyword evidence="3" id="KW-1185">Reference proteome</keyword>
<sequence>MRIGVTDQGEISKELVKVFKDQEVVYVPNPASVIREKPEVIVHTAEIPFWESNSDPPKAWSTNTWMAINIARAGSKIGAVNVYPSTFMVYNGKKGYYLEHNTPHPLNYYGLSKLAAETGIASLGNYLIMRVGALYSLSYEGILKSFIKASFLGRRIRCPSEMFISPISIYTFAIILEKLIKNGIKGFINVSGPRTSMLDFCTKISNLFGNDVEEIKMPYIDLSLDDWLLRALGIRIDGREDFLRLFERKAVGEA</sequence>
<name>A0A6A9QMW4_SULME</name>
<dbReference type="PANTHER" id="PTHR43242">
    <property type="entry name" value="NAD(P)-BINDING ROSSMANN-FOLD SUPERFAMILY PROTEIN"/>
    <property type="match status" value="1"/>
</dbReference>
<evidence type="ECO:0000259" key="1">
    <source>
        <dbReference type="Pfam" id="PF04321"/>
    </source>
</evidence>
<dbReference type="SUPFAM" id="SSF51735">
    <property type="entry name" value="NAD(P)-binding Rossmann-fold domains"/>
    <property type="match status" value="1"/>
</dbReference>
<dbReference type="Proteomes" id="UP000470772">
    <property type="component" value="Unassembled WGS sequence"/>
</dbReference>
<reference evidence="2 3" key="1">
    <citation type="submission" date="2019-10" db="EMBL/GenBank/DDBJ databases">
        <title>Sequencing and Assembly of Multiple Reported Metal-Biooxidizing Members of the Extremely Thermoacidophilic Archaeal Family Sulfolobaceae.</title>
        <authorList>
            <person name="Counts J.A."/>
            <person name="Kelly R.M."/>
        </authorList>
    </citation>
    <scope>NUCLEOTIDE SEQUENCE [LARGE SCALE GENOMIC DNA]</scope>
    <source>
        <strain evidence="2 3">DSM 6482</strain>
    </source>
</reference>
<dbReference type="PANTHER" id="PTHR43242:SF1">
    <property type="entry name" value="NAD(P)-BINDING ROSSMANN-FOLD SUPERFAMILY PROTEIN"/>
    <property type="match status" value="1"/>
</dbReference>
<proteinExistence type="predicted"/>
<organism evidence="2 3">
    <name type="scientific">Sulfuracidifex metallicus DSM 6482 = JCM 9184</name>
    <dbReference type="NCBI Taxonomy" id="523847"/>
    <lineage>
        <taxon>Archaea</taxon>
        <taxon>Thermoproteota</taxon>
        <taxon>Thermoprotei</taxon>
        <taxon>Sulfolobales</taxon>
        <taxon>Sulfolobaceae</taxon>
        <taxon>Sulfuracidifex</taxon>
    </lineage>
</organism>